<evidence type="ECO:0000256" key="3">
    <source>
        <dbReference type="ARBA" id="ARBA00022729"/>
    </source>
</evidence>
<keyword evidence="6" id="KW-1185">Reference proteome</keyword>
<feature type="domain" description="Periplasmic binding protein" evidence="4">
    <location>
        <begin position="48"/>
        <end position="308"/>
    </location>
</feature>
<sequence length="330" mass="35524">MTTRLQTARNGRAAVILLALLGLLLTGLSGCGSEDNGSGGEKDKGAIAMSFGGSDVYIWNQILDIMRKDIEASGYEFLTDDPQWDVAKQASDWDTWATRGDVKAIMGWPIEANALGPVTKRINDKNIPVLGYAATWDGVDASFLTDAHKEGVAMGDDVAKWITEKYGADAAVDVGIFHTSDAQIGRDRLAGEKEALEAALPNVQIHHVNGISREVGYEGVKRVLTAHPDTKVWIGDNEAVLGAYKALKEDGVAADDPDYFLGALDVTNESLDLLKVKDSILRSAYVYRPEDVAEVCVKLLLAAAAGEKVEDLYASNSPVTAETADQFYTK</sequence>
<comment type="caution">
    <text evidence="5">The sequence shown here is derived from an EMBL/GenBank/DDBJ whole genome shotgun (WGS) entry which is preliminary data.</text>
</comment>
<dbReference type="SUPFAM" id="SSF53822">
    <property type="entry name" value="Periplasmic binding protein-like I"/>
    <property type="match status" value="1"/>
</dbReference>
<name>A0ABP8Z0A9_9ACTN</name>
<dbReference type="PANTHER" id="PTHR46847">
    <property type="entry name" value="D-ALLOSE-BINDING PERIPLASMIC PROTEIN-RELATED"/>
    <property type="match status" value="1"/>
</dbReference>
<accession>A0ABP8Z0A9</accession>
<evidence type="ECO:0000313" key="5">
    <source>
        <dbReference type="EMBL" id="GAA4743254.1"/>
    </source>
</evidence>
<evidence type="ECO:0000259" key="4">
    <source>
        <dbReference type="Pfam" id="PF13407"/>
    </source>
</evidence>
<comment type="similarity">
    <text evidence="2">Belongs to the bacterial solute-binding protein 2 family.</text>
</comment>
<dbReference type="PANTHER" id="PTHR46847:SF1">
    <property type="entry name" value="D-ALLOSE-BINDING PERIPLASMIC PROTEIN-RELATED"/>
    <property type="match status" value="1"/>
</dbReference>
<dbReference type="InterPro" id="IPR025997">
    <property type="entry name" value="SBP_2_dom"/>
</dbReference>
<reference evidence="6" key="1">
    <citation type="journal article" date="2019" name="Int. J. Syst. Evol. Microbiol.">
        <title>The Global Catalogue of Microorganisms (GCM) 10K type strain sequencing project: providing services to taxonomists for standard genome sequencing and annotation.</title>
        <authorList>
            <consortium name="The Broad Institute Genomics Platform"/>
            <consortium name="The Broad Institute Genome Sequencing Center for Infectious Disease"/>
            <person name="Wu L."/>
            <person name="Ma J."/>
        </authorList>
    </citation>
    <scope>NUCLEOTIDE SEQUENCE [LARGE SCALE GENOMIC DNA]</scope>
    <source>
        <strain evidence="6">JCM 18532</strain>
    </source>
</reference>
<dbReference type="Pfam" id="PF13407">
    <property type="entry name" value="Peripla_BP_4"/>
    <property type="match status" value="1"/>
</dbReference>
<evidence type="ECO:0000256" key="2">
    <source>
        <dbReference type="ARBA" id="ARBA00007639"/>
    </source>
</evidence>
<dbReference type="PROSITE" id="PS51257">
    <property type="entry name" value="PROKAR_LIPOPROTEIN"/>
    <property type="match status" value="1"/>
</dbReference>
<keyword evidence="3" id="KW-0732">Signal</keyword>
<proteinExistence type="inferred from homology"/>
<dbReference type="EMBL" id="BAABKN010000019">
    <property type="protein sequence ID" value="GAA4743254.1"/>
    <property type="molecule type" value="Genomic_DNA"/>
</dbReference>
<dbReference type="Gene3D" id="3.40.50.2300">
    <property type="match status" value="2"/>
</dbReference>
<dbReference type="InterPro" id="IPR028082">
    <property type="entry name" value="Peripla_BP_I"/>
</dbReference>
<protein>
    <submittedName>
        <fullName evidence="5">Ribose ABC transporter substrate-binding protein RbsB</fullName>
    </submittedName>
</protein>
<evidence type="ECO:0000313" key="6">
    <source>
        <dbReference type="Proteomes" id="UP001499882"/>
    </source>
</evidence>
<organism evidence="5 6">
    <name type="scientific">Nocardioides endophyticus</name>
    <dbReference type="NCBI Taxonomy" id="1353775"/>
    <lineage>
        <taxon>Bacteria</taxon>
        <taxon>Bacillati</taxon>
        <taxon>Actinomycetota</taxon>
        <taxon>Actinomycetes</taxon>
        <taxon>Propionibacteriales</taxon>
        <taxon>Nocardioidaceae</taxon>
        <taxon>Nocardioides</taxon>
    </lineage>
</organism>
<gene>
    <name evidence="5" type="primary">rbsB</name>
    <name evidence="5" type="ORF">GCM10023350_29940</name>
</gene>
<dbReference type="CDD" id="cd01536">
    <property type="entry name" value="PBP1_ABC_sugar_binding-like"/>
    <property type="match status" value="1"/>
</dbReference>
<evidence type="ECO:0000256" key="1">
    <source>
        <dbReference type="ARBA" id="ARBA00004196"/>
    </source>
</evidence>
<dbReference type="Proteomes" id="UP001499882">
    <property type="component" value="Unassembled WGS sequence"/>
</dbReference>
<comment type="subcellular location">
    <subcellularLocation>
        <location evidence="1">Cell envelope</location>
    </subcellularLocation>
</comment>